<protein>
    <recommendedName>
        <fullName evidence="13">Odorant receptor</fullName>
    </recommendedName>
</protein>
<dbReference type="GO" id="GO:0005549">
    <property type="term" value="F:odorant binding"/>
    <property type="evidence" value="ECO:0007669"/>
    <property type="project" value="InterPro"/>
</dbReference>
<sequence length="375" mass="42944">MLRTSDLLGHHISVFNFFGVWRSKDKVKDLQFSIRSFIFIYCIGPLIVASIFAAGLHQTDFTDTIISPLYTANIILIFLKILNVYIKTQKIEDFLDQMDKVPFFPEAGEKDTKHSTVQKVRFLPIILAVLFISVSLVVLFAPVVLGKMTTARSIPTWYPFEWEGKFGLCFVLFIFEFVVAVTFATLVVTTDTFLACVLLIIGGQFESLGYRFKDLPKNNATIWRTKFKTYIQDYNSICKLCKEFEDIFSGIILIQALCSCLLICLSAFGLGLAHDIETFLRFLTFLLCMLYEVFLTCYAGDYVADKSKKLLFDLYSSSWPDIPQDCRKMLLIFSMKLNNPIIIKFGIIQNLHLRTFTKVVDGAYKLYALLQQVPE</sequence>
<keyword evidence="8 13" id="KW-0675">Receptor</keyword>
<accession>A0A7R8YVY8</accession>
<evidence type="ECO:0000256" key="11">
    <source>
        <dbReference type="ARBA" id="ARBA00037946"/>
    </source>
</evidence>
<evidence type="ECO:0000256" key="2">
    <source>
        <dbReference type="ARBA" id="ARBA00022475"/>
    </source>
</evidence>
<feature type="transmembrane region" description="Helical" evidence="13">
    <location>
        <begin position="247"/>
        <end position="273"/>
    </location>
</feature>
<keyword evidence="3 13" id="KW-0716">Sensory transduction</keyword>
<dbReference type="PANTHER" id="PTHR21137:SF37">
    <property type="entry name" value="ODORANT RECEPTOR 46A, ISOFORM B-RELATED"/>
    <property type="match status" value="1"/>
</dbReference>
<evidence type="ECO:0000313" key="15">
    <source>
        <dbReference type="Proteomes" id="UP000594454"/>
    </source>
</evidence>
<feature type="transmembrane region" description="Helical" evidence="13">
    <location>
        <begin position="166"/>
        <end position="186"/>
    </location>
</feature>
<evidence type="ECO:0000313" key="14">
    <source>
        <dbReference type="EMBL" id="CAD7086809.1"/>
    </source>
</evidence>
<feature type="transmembrane region" description="Helical" evidence="13">
    <location>
        <begin position="68"/>
        <end position="86"/>
    </location>
</feature>
<feature type="transmembrane region" description="Helical" evidence="13">
    <location>
        <begin position="192"/>
        <end position="210"/>
    </location>
</feature>
<dbReference type="OrthoDB" id="5846619at2759"/>
<dbReference type="EMBL" id="LR899012">
    <property type="protein sequence ID" value="CAD7086809.1"/>
    <property type="molecule type" value="Genomic_DNA"/>
</dbReference>
<evidence type="ECO:0000256" key="9">
    <source>
        <dbReference type="ARBA" id="ARBA00023224"/>
    </source>
</evidence>
<keyword evidence="2" id="KW-1003">Cell membrane</keyword>
<evidence type="ECO:0000256" key="3">
    <source>
        <dbReference type="ARBA" id="ARBA00022606"/>
    </source>
</evidence>
<evidence type="ECO:0000256" key="10">
    <source>
        <dbReference type="ARBA" id="ARBA00037764"/>
    </source>
</evidence>
<gene>
    <name evidence="14" type="ORF">HERILL_LOCUS9552</name>
</gene>
<feature type="transmembrane region" description="Helical" evidence="13">
    <location>
        <begin position="32"/>
        <end position="56"/>
    </location>
</feature>
<keyword evidence="5 13" id="KW-0552">Olfaction</keyword>
<comment type="subcellular location">
    <subcellularLocation>
        <location evidence="1 13">Cell membrane</location>
        <topology evidence="1 13">Multi-pass membrane protein</topology>
    </subcellularLocation>
</comment>
<keyword evidence="7 13" id="KW-0472">Membrane</keyword>
<dbReference type="OMA" id="CISIAYT"/>
<dbReference type="Pfam" id="PF02949">
    <property type="entry name" value="7tm_6"/>
    <property type="match status" value="1"/>
</dbReference>
<proteinExistence type="inferred from homology"/>
<dbReference type="PANTHER" id="PTHR21137">
    <property type="entry name" value="ODORANT RECEPTOR"/>
    <property type="match status" value="1"/>
</dbReference>
<dbReference type="GO" id="GO:0007165">
    <property type="term" value="P:signal transduction"/>
    <property type="evidence" value="ECO:0007669"/>
    <property type="project" value="UniProtKB-KW"/>
</dbReference>
<organism evidence="14 15">
    <name type="scientific">Hermetia illucens</name>
    <name type="common">Black soldier fly</name>
    <dbReference type="NCBI Taxonomy" id="343691"/>
    <lineage>
        <taxon>Eukaryota</taxon>
        <taxon>Metazoa</taxon>
        <taxon>Ecdysozoa</taxon>
        <taxon>Arthropoda</taxon>
        <taxon>Hexapoda</taxon>
        <taxon>Insecta</taxon>
        <taxon>Pterygota</taxon>
        <taxon>Neoptera</taxon>
        <taxon>Endopterygota</taxon>
        <taxon>Diptera</taxon>
        <taxon>Brachycera</taxon>
        <taxon>Stratiomyomorpha</taxon>
        <taxon>Stratiomyidae</taxon>
        <taxon>Hermetiinae</taxon>
        <taxon>Hermetia</taxon>
    </lineage>
</organism>
<name>A0A7R8YVY8_HERIL</name>
<feature type="transmembrane region" description="Helical" evidence="13">
    <location>
        <begin position="279"/>
        <end position="300"/>
    </location>
</feature>
<keyword evidence="15" id="KW-1185">Reference proteome</keyword>
<dbReference type="Proteomes" id="UP000594454">
    <property type="component" value="Chromosome 4"/>
</dbReference>
<feature type="transmembrane region" description="Helical" evidence="13">
    <location>
        <begin position="122"/>
        <end position="145"/>
    </location>
</feature>
<evidence type="ECO:0000256" key="1">
    <source>
        <dbReference type="ARBA" id="ARBA00004651"/>
    </source>
</evidence>
<keyword evidence="6 13" id="KW-1133">Transmembrane helix</keyword>
<dbReference type="AlphaFoldDB" id="A0A7R8YVY8"/>
<evidence type="ECO:0000256" key="7">
    <source>
        <dbReference type="ARBA" id="ARBA00023136"/>
    </source>
</evidence>
<keyword evidence="4 13" id="KW-0812">Transmembrane</keyword>
<evidence type="ECO:0000256" key="13">
    <source>
        <dbReference type="RuleBase" id="RU351113"/>
    </source>
</evidence>
<comment type="similarity">
    <text evidence="11">Belongs to the insect chemoreceptor superfamily. Heteromeric odorant receptor channel (TC 1.A.69) family. Or2a subfamily.</text>
</comment>
<reference evidence="14 15" key="1">
    <citation type="submission" date="2020-11" db="EMBL/GenBank/DDBJ databases">
        <authorList>
            <person name="Wallbank WR R."/>
            <person name="Pardo Diaz C."/>
            <person name="Kozak K."/>
            <person name="Martin S."/>
            <person name="Jiggins C."/>
            <person name="Moest M."/>
            <person name="Warren A I."/>
            <person name="Generalovic N T."/>
            <person name="Byers J.R.P. K."/>
            <person name="Montejo-Kovacevich G."/>
            <person name="Yen C E."/>
        </authorList>
    </citation>
    <scope>NUCLEOTIDE SEQUENCE [LARGE SCALE GENOMIC DNA]</scope>
</reference>
<keyword evidence="9 13" id="KW-0807">Transducer</keyword>
<evidence type="ECO:0000256" key="12">
    <source>
        <dbReference type="ARBA" id="ARBA00038679"/>
    </source>
</evidence>
<dbReference type="GO" id="GO:0004984">
    <property type="term" value="F:olfactory receptor activity"/>
    <property type="evidence" value="ECO:0007669"/>
    <property type="project" value="InterPro"/>
</dbReference>
<evidence type="ECO:0000256" key="6">
    <source>
        <dbReference type="ARBA" id="ARBA00022989"/>
    </source>
</evidence>
<dbReference type="InParanoid" id="A0A7R8YVY8"/>
<evidence type="ECO:0000256" key="8">
    <source>
        <dbReference type="ARBA" id="ARBA00023170"/>
    </source>
</evidence>
<comment type="subunit">
    <text evidence="12">Interacts with Orco. Complexes exist early in the endomembrane system in olfactory sensory neurons (OSNs), coupling these complexes to the conserved ciliary trafficking pathway.</text>
</comment>
<dbReference type="InterPro" id="IPR004117">
    <property type="entry name" value="7tm6_olfct_rcpt"/>
</dbReference>
<comment type="function">
    <text evidence="10">Odorant receptor which mediates acceptance or avoidance behavior, depending on its substrates. The odorant receptor repertoire encodes a large collection of odor stimuli that vary widely in identity, intensity, and duration. May form a complex with Orco to form odorant-sensing units, providing sensitive and prolonged odorant signaling and calcium permeability.</text>
</comment>
<evidence type="ECO:0000256" key="5">
    <source>
        <dbReference type="ARBA" id="ARBA00022725"/>
    </source>
</evidence>
<dbReference type="GO" id="GO:0005886">
    <property type="term" value="C:plasma membrane"/>
    <property type="evidence" value="ECO:0007669"/>
    <property type="project" value="UniProtKB-SubCell"/>
</dbReference>
<evidence type="ECO:0000256" key="4">
    <source>
        <dbReference type="ARBA" id="ARBA00022692"/>
    </source>
</evidence>